<dbReference type="AlphaFoldDB" id="A0A5M9NYN3"/>
<accession>A0A5M9NYN3</accession>
<organism evidence="2 3">
    <name type="scientific">Vibrio gigantis</name>
    <dbReference type="NCBI Taxonomy" id="296199"/>
    <lineage>
        <taxon>Bacteria</taxon>
        <taxon>Pseudomonadati</taxon>
        <taxon>Pseudomonadota</taxon>
        <taxon>Gammaproteobacteria</taxon>
        <taxon>Vibrionales</taxon>
        <taxon>Vibrionaceae</taxon>
        <taxon>Vibrio</taxon>
    </lineage>
</organism>
<dbReference type="InterPro" id="IPR023346">
    <property type="entry name" value="Lysozyme-like_dom_sf"/>
</dbReference>
<evidence type="ECO:0000259" key="1">
    <source>
        <dbReference type="Pfam" id="PF01464"/>
    </source>
</evidence>
<evidence type="ECO:0000313" key="3">
    <source>
        <dbReference type="Proteomes" id="UP000322521"/>
    </source>
</evidence>
<evidence type="ECO:0000313" key="2">
    <source>
        <dbReference type="EMBL" id="KAA8675625.1"/>
    </source>
</evidence>
<dbReference type="EMBL" id="VXJS01000007">
    <property type="protein sequence ID" value="KAA8675625.1"/>
    <property type="molecule type" value="Genomic_DNA"/>
</dbReference>
<dbReference type="Proteomes" id="UP000322521">
    <property type="component" value="Unassembled WGS sequence"/>
</dbReference>
<protein>
    <submittedName>
        <fullName evidence="2">Lytic transglycosylase domain-containing protein</fullName>
    </submittedName>
</protein>
<name>A0A5M9NYN3_9VIBR</name>
<keyword evidence="3" id="KW-1185">Reference proteome</keyword>
<dbReference type="SUPFAM" id="SSF53955">
    <property type="entry name" value="Lysozyme-like"/>
    <property type="match status" value="1"/>
</dbReference>
<gene>
    <name evidence="2" type="ORF">F4W18_13460</name>
</gene>
<feature type="domain" description="Transglycosylase SLT" evidence="1">
    <location>
        <begin position="97"/>
        <end position="169"/>
    </location>
</feature>
<reference evidence="2 3" key="1">
    <citation type="submission" date="2019-09" db="EMBL/GenBank/DDBJ databases">
        <title>Draft genome sequence of various Type strains from the CCUG.</title>
        <authorList>
            <person name="Pineiro-Iglesias B."/>
            <person name="Tunovic T."/>
            <person name="Unosson C."/>
            <person name="Inganas E."/>
            <person name="Ohlen M."/>
            <person name="Cardew S."/>
            <person name="Jensie-Markopoulos S."/>
            <person name="Salva-Serra F."/>
            <person name="Jaen-Luchoro D."/>
            <person name="Karlsson R."/>
            <person name="Svensson-Stadler L."/>
            <person name="Chun J."/>
            <person name="Moore E."/>
        </authorList>
    </citation>
    <scope>NUCLEOTIDE SEQUENCE [LARGE SCALE GENOMIC DNA]</scope>
    <source>
        <strain evidence="2 3">CCUG 56969T</strain>
    </source>
</reference>
<proteinExistence type="predicted"/>
<dbReference type="InterPro" id="IPR008258">
    <property type="entry name" value="Transglycosylase_SLT_dom_1"/>
</dbReference>
<dbReference type="CDD" id="cd13400">
    <property type="entry name" value="LT_IagB-like"/>
    <property type="match status" value="1"/>
</dbReference>
<sequence length="198" mass="22515">MKNKDEEKRCITTGTYLVSTYEKRVCTDFQSLATKRRITVFFLPDIHDTKLDTVALSNASRCSIVAEVAGEKYVPRDFLNLLVVGEGGKIGSKVKNTNDSYDLGPAQVNTIHSKYILRNYPNKSWVDVATDPVLNISISADIFKGCLTYAKGHVWEAVGCYNSKTVNIKTNYLIRTMKTWDYILKRPSLNCSEYWYQD</sequence>
<comment type="caution">
    <text evidence="2">The sequence shown here is derived from an EMBL/GenBank/DDBJ whole genome shotgun (WGS) entry which is preliminary data.</text>
</comment>
<dbReference type="Pfam" id="PF01464">
    <property type="entry name" value="SLT"/>
    <property type="match status" value="1"/>
</dbReference>